<dbReference type="OrthoDB" id="5432401at2"/>
<dbReference type="GO" id="GO:0046914">
    <property type="term" value="F:transition metal ion binding"/>
    <property type="evidence" value="ECO:0007669"/>
    <property type="project" value="InterPro"/>
</dbReference>
<dbReference type="SUPFAM" id="SSF50037">
    <property type="entry name" value="C-terminal domain of transcriptional repressors"/>
    <property type="match status" value="1"/>
</dbReference>
<dbReference type="Pfam" id="PF04023">
    <property type="entry name" value="FeoA"/>
    <property type="match status" value="1"/>
</dbReference>
<evidence type="ECO:0000259" key="2">
    <source>
        <dbReference type="SMART" id="SM00899"/>
    </source>
</evidence>
<feature type="domain" description="Ferrous iron transporter FeoA-like" evidence="2">
    <location>
        <begin position="24"/>
        <end position="95"/>
    </location>
</feature>
<dbReference type="PANTHER" id="PTHR43151:SF1">
    <property type="entry name" value="SSR2333 PROTEIN"/>
    <property type="match status" value="1"/>
</dbReference>
<keyword evidence="4" id="KW-1185">Reference proteome</keyword>
<accession>A0A4V1ER85</accession>
<proteinExistence type="predicted"/>
<dbReference type="InterPro" id="IPR007167">
    <property type="entry name" value="Fe-transptr_FeoA-like"/>
</dbReference>
<dbReference type="Gene3D" id="2.30.30.90">
    <property type="match status" value="1"/>
</dbReference>
<dbReference type="InterPro" id="IPR038157">
    <property type="entry name" value="FeoA_core_dom"/>
</dbReference>
<dbReference type="Proteomes" id="UP000298602">
    <property type="component" value="Chromosome"/>
</dbReference>
<dbReference type="AlphaFoldDB" id="A0A4V1ER85"/>
<evidence type="ECO:0000313" key="3">
    <source>
        <dbReference type="EMBL" id="QCQ20761.1"/>
    </source>
</evidence>
<organism evidence="3 4">
    <name type="scientific">Desulfoglaeba alkanexedens ALDC</name>
    <dbReference type="NCBI Taxonomy" id="980445"/>
    <lineage>
        <taxon>Bacteria</taxon>
        <taxon>Pseudomonadati</taxon>
        <taxon>Thermodesulfobacteriota</taxon>
        <taxon>Syntrophobacteria</taxon>
        <taxon>Syntrophobacterales</taxon>
        <taxon>Syntrophobacteraceae</taxon>
        <taxon>Desulfoglaeba</taxon>
    </lineage>
</organism>
<dbReference type="SMART" id="SM00899">
    <property type="entry name" value="FeoA"/>
    <property type="match status" value="1"/>
</dbReference>
<dbReference type="KEGG" id="dax:FDQ92_00200"/>
<dbReference type="RefSeq" id="WP_137422731.1">
    <property type="nucleotide sequence ID" value="NZ_CP040098.1"/>
</dbReference>
<sequence length="99" mass="10640">MWRCWSGKVIPRFEGNEKEAPGLLPLSHVEPGRRVKVKRIEGGRNLCARMAALGIYPGSELELLCAACDAPCMVRVHGGTLSLGAGVSRKILVSIDLAV</sequence>
<reference evidence="3 4" key="1">
    <citation type="submission" date="2019-05" db="EMBL/GenBank/DDBJ databases">
        <title>The Complete Genome Sequence of the n-alkane-degrading Desulfoglaeba alkanexedens ALDC reveals multiple alkylsuccinate synthase gene clusters.</title>
        <authorList>
            <person name="Callaghan A.V."/>
            <person name="Davidova I.A."/>
            <person name="Duncan K.E."/>
            <person name="Morris B."/>
            <person name="McInerney M.J."/>
        </authorList>
    </citation>
    <scope>NUCLEOTIDE SEQUENCE [LARGE SCALE GENOMIC DNA]</scope>
    <source>
        <strain evidence="3 4">ALDC</strain>
    </source>
</reference>
<protein>
    <submittedName>
        <fullName evidence="3">Ferrous iron transport protein A</fullName>
    </submittedName>
</protein>
<dbReference type="EMBL" id="CP040098">
    <property type="protein sequence ID" value="QCQ20761.1"/>
    <property type="molecule type" value="Genomic_DNA"/>
</dbReference>
<dbReference type="InterPro" id="IPR053184">
    <property type="entry name" value="FeoA-like"/>
</dbReference>
<evidence type="ECO:0000256" key="1">
    <source>
        <dbReference type="ARBA" id="ARBA00023004"/>
    </source>
</evidence>
<dbReference type="PANTHER" id="PTHR43151">
    <property type="entry name" value="FEOA FAMILY PROTEIN"/>
    <property type="match status" value="1"/>
</dbReference>
<reference evidence="3 4" key="2">
    <citation type="submission" date="2019-05" db="EMBL/GenBank/DDBJ databases">
        <authorList>
            <person name="Suflita J.M."/>
            <person name="Marks C.R."/>
        </authorList>
    </citation>
    <scope>NUCLEOTIDE SEQUENCE [LARGE SCALE GENOMIC DNA]</scope>
    <source>
        <strain evidence="3 4">ALDC</strain>
    </source>
</reference>
<dbReference type="InterPro" id="IPR008988">
    <property type="entry name" value="Transcriptional_repressor_C"/>
</dbReference>
<evidence type="ECO:0000313" key="4">
    <source>
        <dbReference type="Proteomes" id="UP000298602"/>
    </source>
</evidence>
<name>A0A4V1ER85_9BACT</name>
<keyword evidence="1" id="KW-0408">Iron</keyword>
<gene>
    <name evidence="3" type="ORF">FDQ92_00200</name>
</gene>